<protein>
    <submittedName>
        <fullName evidence="2">Uncharacterized protein</fullName>
    </submittedName>
</protein>
<evidence type="ECO:0000313" key="3">
    <source>
        <dbReference type="Proteomes" id="UP000282087"/>
    </source>
</evidence>
<feature type="compositionally biased region" description="Basic and acidic residues" evidence="1">
    <location>
        <begin position="72"/>
        <end position="82"/>
    </location>
</feature>
<comment type="caution">
    <text evidence="2">The sequence shown here is derived from an EMBL/GenBank/DDBJ whole genome shotgun (WGS) entry which is preliminary data.</text>
</comment>
<sequence>MWAGGCALPGELRKFVTNILFLSPNECERSTTASVPTSKRPSSRTMGFESTAQNGKNISRYKIESMAGFVRKEVPSGRDPKLTKWLGSSPENS</sequence>
<proteinExistence type="predicted"/>
<reference evidence="2 3" key="1">
    <citation type="submission" date="2018-06" db="EMBL/GenBank/DDBJ databases">
        <title>Comparative genomics of downy mildews reveals potential adaptations to biotrophy.</title>
        <authorList>
            <person name="Fletcher K."/>
            <person name="Klosterman S.J."/>
            <person name="Derevnina L."/>
            <person name="Martin F."/>
            <person name="Koike S."/>
            <person name="Reyes Chin-Wo S."/>
            <person name="Mou B."/>
            <person name="Michelmore R."/>
        </authorList>
    </citation>
    <scope>NUCLEOTIDE SEQUENCE [LARGE SCALE GENOMIC DNA]</scope>
    <source>
        <strain evidence="2 3">R14</strain>
    </source>
</reference>
<keyword evidence="3" id="KW-1185">Reference proteome</keyword>
<feature type="region of interest" description="Disordered" evidence="1">
    <location>
        <begin position="72"/>
        <end position="93"/>
    </location>
</feature>
<feature type="region of interest" description="Disordered" evidence="1">
    <location>
        <begin position="30"/>
        <end position="54"/>
    </location>
</feature>
<dbReference type="Proteomes" id="UP000282087">
    <property type="component" value="Unassembled WGS sequence"/>
</dbReference>
<organism evidence="2 3">
    <name type="scientific">Peronospora effusa</name>
    <dbReference type="NCBI Taxonomy" id="542832"/>
    <lineage>
        <taxon>Eukaryota</taxon>
        <taxon>Sar</taxon>
        <taxon>Stramenopiles</taxon>
        <taxon>Oomycota</taxon>
        <taxon>Peronosporomycetes</taxon>
        <taxon>Peronosporales</taxon>
        <taxon>Peronosporaceae</taxon>
        <taxon>Peronospora</taxon>
    </lineage>
</organism>
<dbReference type="EMBL" id="QLLG01000818">
    <property type="protein sequence ID" value="RMX62033.1"/>
    <property type="molecule type" value="Genomic_DNA"/>
</dbReference>
<name>A0A3M6V7X3_9STRA</name>
<evidence type="ECO:0000313" key="2">
    <source>
        <dbReference type="EMBL" id="RMX62033.1"/>
    </source>
</evidence>
<dbReference type="AlphaFoldDB" id="A0A3M6V7X3"/>
<evidence type="ECO:0000256" key="1">
    <source>
        <dbReference type="SAM" id="MobiDB-lite"/>
    </source>
</evidence>
<gene>
    <name evidence="2" type="ORF">DD238_006201</name>
</gene>
<accession>A0A3M6V7X3</accession>